<proteinExistence type="predicted"/>
<dbReference type="InterPro" id="IPR006674">
    <property type="entry name" value="HD_domain"/>
</dbReference>
<gene>
    <name evidence="2" type="ORF">ERX46_04835</name>
</gene>
<dbReference type="Pfam" id="PF19276">
    <property type="entry name" value="HD_assoc_2"/>
    <property type="match status" value="1"/>
</dbReference>
<keyword evidence="3" id="KW-1185">Reference proteome</keyword>
<reference evidence="2 3" key="1">
    <citation type="submission" date="2019-02" db="EMBL/GenBank/DDBJ databases">
        <title>Genome sequence of the sea-ice species Brumimicrobium glaciale.</title>
        <authorList>
            <person name="Bowman J.P."/>
        </authorList>
    </citation>
    <scope>NUCLEOTIDE SEQUENCE [LARGE SCALE GENOMIC DNA]</scope>
    <source>
        <strain evidence="2 3">IC156</strain>
    </source>
</reference>
<organism evidence="2 3">
    <name type="scientific">Brumimicrobium glaciale</name>
    <dbReference type="NCBI Taxonomy" id="200475"/>
    <lineage>
        <taxon>Bacteria</taxon>
        <taxon>Pseudomonadati</taxon>
        <taxon>Bacteroidota</taxon>
        <taxon>Flavobacteriia</taxon>
        <taxon>Flavobacteriales</taxon>
        <taxon>Crocinitomicaceae</taxon>
        <taxon>Brumimicrobium</taxon>
    </lineage>
</organism>
<evidence type="ECO:0000313" key="3">
    <source>
        <dbReference type="Proteomes" id="UP000293952"/>
    </source>
</evidence>
<dbReference type="AlphaFoldDB" id="A0A4Q4KMQ3"/>
<dbReference type="Pfam" id="PF01966">
    <property type="entry name" value="HD"/>
    <property type="match status" value="1"/>
</dbReference>
<dbReference type="OrthoDB" id="9803619at2"/>
<dbReference type="Proteomes" id="UP000293952">
    <property type="component" value="Unassembled WGS sequence"/>
</dbReference>
<dbReference type="Gene3D" id="1.10.3210.10">
    <property type="entry name" value="Hypothetical protein af1432"/>
    <property type="match status" value="1"/>
</dbReference>
<dbReference type="InterPro" id="IPR003607">
    <property type="entry name" value="HD/PDEase_dom"/>
</dbReference>
<dbReference type="RefSeq" id="WP_130092712.1">
    <property type="nucleotide sequence ID" value="NZ_SETE01000002.1"/>
</dbReference>
<accession>A0A4Q4KMQ3</accession>
<dbReference type="InterPro" id="IPR045509">
    <property type="entry name" value="HD_assoc_2"/>
</dbReference>
<dbReference type="CDD" id="cd00077">
    <property type="entry name" value="HDc"/>
    <property type="match status" value="1"/>
</dbReference>
<dbReference type="GO" id="GO:0006203">
    <property type="term" value="P:dGTP catabolic process"/>
    <property type="evidence" value="ECO:0007669"/>
    <property type="project" value="TreeGrafter"/>
</dbReference>
<evidence type="ECO:0000313" key="2">
    <source>
        <dbReference type="EMBL" id="RYM34703.1"/>
    </source>
</evidence>
<evidence type="ECO:0000259" key="1">
    <source>
        <dbReference type="SMART" id="SM00471"/>
    </source>
</evidence>
<dbReference type="InterPro" id="IPR050135">
    <property type="entry name" value="dGTPase-like"/>
</dbReference>
<dbReference type="EMBL" id="SETE01000002">
    <property type="protein sequence ID" value="RYM34703.1"/>
    <property type="molecule type" value="Genomic_DNA"/>
</dbReference>
<dbReference type="PANTHER" id="PTHR11373">
    <property type="entry name" value="DEOXYNUCLEOSIDE TRIPHOSPHATE TRIPHOSPHOHYDROLASE"/>
    <property type="match status" value="1"/>
</dbReference>
<dbReference type="PANTHER" id="PTHR11373:SF4">
    <property type="entry name" value="DEOXYNUCLEOSIDE TRIPHOSPHATE TRIPHOSPHOHYDROLASE SAMHD1"/>
    <property type="match status" value="1"/>
</dbReference>
<protein>
    <submittedName>
        <fullName evidence="2">HD domain-containing protein</fullName>
    </submittedName>
</protein>
<feature type="domain" description="HD/PDEase" evidence="1">
    <location>
        <begin position="64"/>
        <end position="189"/>
    </location>
</feature>
<dbReference type="SUPFAM" id="SSF109604">
    <property type="entry name" value="HD-domain/PDEase-like"/>
    <property type="match status" value="1"/>
</dbReference>
<dbReference type="GO" id="GO:0008832">
    <property type="term" value="F:dGTPase activity"/>
    <property type="evidence" value="ECO:0007669"/>
    <property type="project" value="TreeGrafter"/>
</dbReference>
<name>A0A4Q4KMQ3_9FLAO</name>
<sequence length="423" mass="49009">MIYKSKDLRPNLNIINKKKIINDPVYGFISLPKDIIFDLIEHPFYQRLRRIKQLGMSHLVYPGALHTRFHHALGATHLMTKAIHALRYKGIEVTEEEETAVLIAILLHDIGHGPFSHTLERDIVKNVSHEEISLLFMKRLSTEFKGKLDLAIEIFEDKYPKSFLHQLVSSQLDMDRMDYLNRDSFYTGVSEGVIGSDRIIAMLDVVDNQLVVEQKGVYSIEKFLVARRLMYWQVYMHKTVVSSEVMLTYILRRAKTLVQSGKDLFASPAFRLFLERDIGLADFEKDKGLLDQFALIDDFDIMGAVKVWQFNEDKVLSLLAEQLINRKLFKIEISTEAFSKERIQYEVDLVINNFGLNQEDANYFVHTDVLRNNAYNEQKENINLLMKDGSVKDISLAADNLNIHALSEPVEKYFLCYPSHKMN</sequence>
<dbReference type="SMART" id="SM00471">
    <property type="entry name" value="HDc"/>
    <property type="match status" value="1"/>
</dbReference>
<comment type="caution">
    <text evidence="2">The sequence shown here is derived from an EMBL/GenBank/DDBJ whole genome shotgun (WGS) entry which is preliminary data.</text>
</comment>